<gene>
    <name evidence="2" type="ORF">GCM10009019_16260</name>
</gene>
<accession>A0AAV3T113</accession>
<name>A0AAV3T113_9EURY</name>
<evidence type="ECO:0000313" key="2">
    <source>
        <dbReference type="EMBL" id="GAA0653602.1"/>
    </source>
</evidence>
<reference evidence="2 3" key="1">
    <citation type="journal article" date="2019" name="Int. J. Syst. Evol. Microbiol.">
        <title>The Global Catalogue of Microorganisms (GCM) 10K type strain sequencing project: providing services to taxonomists for standard genome sequencing and annotation.</title>
        <authorList>
            <consortium name="The Broad Institute Genomics Platform"/>
            <consortium name="The Broad Institute Genome Sequencing Center for Infectious Disease"/>
            <person name="Wu L."/>
            <person name="Ma J."/>
        </authorList>
    </citation>
    <scope>NUCLEOTIDE SEQUENCE [LARGE SCALE GENOMIC DNA]</scope>
    <source>
        <strain evidence="2 3">JCM 16327</strain>
    </source>
</reference>
<dbReference type="PANTHER" id="PTHR39081">
    <property type="entry name" value="MUT7-C DOMAIN-CONTAINING PROTEIN"/>
    <property type="match status" value="1"/>
</dbReference>
<evidence type="ECO:0000259" key="1">
    <source>
        <dbReference type="Pfam" id="PF01927"/>
    </source>
</evidence>
<dbReference type="RefSeq" id="WP_227260691.1">
    <property type="nucleotide sequence ID" value="NZ_BAAADU010000002.1"/>
</dbReference>
<dbReference type="InterPro" id="IPR002782">
    <property type="entry name" value="Mut7-C_RNAse_dom"/>
</dbReference>
<dbReference type="Pfam" id="PF01927">
    <property type="entry name" value="Mut7-C"/>
    <property type="match status" value="1"/>
</dbReference>
<evidence type="ECO:0000313" key="3">
    <source>
        <dbReference type="Proteomes" id="UP001500194"/>
    </source>
</evidence>
<dbReference type="AlphaFoldDB" id="A0AAV3T113"/>
<protein>
    <submittedName>
        <fullName evidence="2">Mut7-C RNAse domain-containing protein</fullName>
    </submittedName>
</protein>
<proteinExistence type="predicted"/>
<sequence length="144" mass="16310">MTPDDTRLMLDVMCGDLARLLRVCGYDAAYAPDRGLLEDPEIADAARRENRVLVTRDVDFADSYGESVLLDSVDTDEQLDELRDAGLELELTEGARCSRCNGELAETAERPEHAPDGVDTVWECADCEQYYWQGSHWRHVEERL</sequence>
<organism evidence="2 3">
    <name type="scientific">Salarchaeum japonicum</name>
    <dbReference type="NCBI Taxonomy" id="555573"/>
    <lineage>
        <taxon>Archaea</taxon>
        <taxon>Methanobacteriati</taxon>
        <taxon>Methanobacteriota</taxon>
        <taxon>Stenosarchaea group</taxon>
        <taxon>Halobacteria</taxon>
        <taxon>Halobacteriales</taxon>
        <taxon>Halobacteriaceae</taxon>
    </lineage>
</organism>
<comment type="caution">
    <text evidence="2">The sequence shown here is derived from an EMBL/GenBank/DDBJ whole genome shotgun (WGS) entry which is preliminary data.</text>
</comment>
<dbReference type="Proteomes" id="UP001500194">
    <property type="component" value="Unassembled WGS sequence"/>
</dbReference>
<feature type="domain" description="Mut7-C RNAse" evidence="1">
    <location>
        <begin position="6"/>
        <end position="143"/>
    </location>
</feature>
<dbReference type="EMBL" id="BAAADU010000002">
    <property type="protein sequence ID" value="GAA0653602.1"/>
    <property type="molecule type" value="Genomic_DNA"/>
</dbReference>
<dbReference type="GeneID" id="68573697"/>
<dbReference type="PANTHER" id="PTHR39081:SF1">
    <property type="entry name" value="MUT7-C RNASE DOMAIN-CONTAINING PROTEIN"/>
    <property type="match status" value="1"/>
</dbReference>
<keyword evidence="3" id="KW-1185">Reference proteome</keyword>